<evidence type="ECO:0000256" key="2">
    <source>
        <dbReference type="ARBA" id="ARBA00023125"/>
    </source>
</evidence>
<dbReference type="PROSITE" id="PS01124">
    <property type="entry name" value="HTH_ARAC_FAMILY_2"/>
    <property type="match status" value="1"/>
</dbReference>
<dbReference type="InterPro" id="IPR050204">
    <property type="entry name" value="AraC_XylS_family_regulators"/>
</dbReference>
<reference evidence="6" key="1">
    <citation type="submission" date="2017-10" db="EMBL/GenBank/DDBJ databases">
        <title>Whole genome sequencing of various Bordetella species.</title>
        <authorList>
            <person name="Weigand M.R."/>
            <person name="Loparev V."/>
            <person name="Peng Y."/>
            <person name="Bowden K.E."/>
            <person name="Tondella M.L."/>
            <person name="Williams M.M."/>
        </authorList>
    </citation>
    <scope>NUCLEOTIDE SEQUENCE [LARGE SCALE GENOMIC DNA]</scope>
    <source>
        <strain evidence="6">H720</strain>
    </source>
</reference>
<accession>A0AAN1VFJ0</accession>
<dbReference type="SMART" id="SM00342">
    <property type="entry name" value="HTH_ARAC"/>
    <property type="match status" value="1"/>
</dbReference>
<dbReference type="SUPFAM" id="SSF46689">
    <property type="entry name" value="Homeodomain-like"/>
    <property type="match status" value="1"/>
</dbReference>
<organism evidence="5 6">
    <name type="scientific">Bordetella hinzii</name>
    <dbReference type="NCBI Taxonomy" id="103855"/>
    <lineage>
        <taxon>Bacteria</taxon>
        <taxon>Pseudomonadati</taxon>
        <taxon>Pseudomonadota</taxon>
        <taxon>Betaproteobacteria</taxon>
        <taxon>Burkholderiales</taxon>
        <taxon>Alcaligenaceae</taxon>
        <taxon>Bordetella</taxon>
    </lineage>
</organism>
<dbReference type="InterPro" id="IPR035418">
    <property type="entry name" value="AraC-bd_2"/>
</dbReference>
<proteinExistence type="predicted"/>
<evidence type="ECO:0000256" key="1">
    <source>
        <dbReference type="ARBA" id="ARBA00023015"/>
    </source>
</evidence>
<evidence type="ECO:0000256" key="3">
    <source>
        <dbReference type="ARBA" id="ARBA00023163"/>
    </source>
</evidence>
<dbReference type="InterPro" id="IPR009057">
    <property type="entry name" value="Homeodomain-like_sf"/>
</dbReference>
<keyword evidence="2" id="KW-0238">DNA-binding</keyword>
<dbReference type="Pfam" id="PF12833">
    <property type="entry name" value="HTH_18"/>
    <property type="match status" value="1"/>
</dbReference>
<evidence type="ECO:0000259" key="4">
    <source>
        <dbReference type="PROSITE" id="PS01124"/>
    </source>
</evidence>
<dbReference type="InterPro" id="IPR018060">
    <property type="entry name" value="HTH_AraC"/>
</dbReference>
<protein>
    <submittedName>
        <fullName evidence="5">AraC family transcriptional regulator</fullName>
    </submittedName>
</protein>
<dbReference type="RefSeq" id="WP_032955618.1">
    <property type="nucleotide sequence ID" value="NZ_CP012077.1"/>
</dbReference>
<keyword evidence="3" id="KW-0804">Transcription</keyword>
<keyword evidence="1" id="KW-0805">Transcription regulation</keyword>
<dbReference type="PANTHER" id="PTHR46796">
    <property type="entry name" value="HTH-TYPE TRANSCRIPTIONAL ACTIVATOR RHAS-RELATED"/>
    <property type="match status" value="1"/>
</dbReference>
<sequence length="327" mass="36142">MVDTRFATTQVDARRRLDSWRDALAHAFGPFEVHAGQGAGVFAGSLRYARRANLQFNDLHYQGQKLERTRGNVSQLDEEFYTFGMPLAGPLAVTQSGRHFEVEPGCVYLMNQSAPYQAVALGHGGYRSLSISFPRSALAQRAARLESFYKLRIDDGAPGGQLLKSYLDHLLGGMAAWSDAEVGVLGEHLIDLIVLFLVQSQAAQASENDSSVTLAHRERALAYMRRHLSDTALTPARIAQACGLSASYLHRVFQAAGLGVESQLYALRLAHCQRLLRDPAHAHRSIAELAYQSGFAHPAHFSRLFRQRFGMTARECRKLSMNARVSA</sequence>
<dbReference type="PANTHER" id="PTHR46796:SF6">
    <property type="entry name" value="ARAC SUBFAMILY"/>
    <property type="match status" value="1"/>
</dbReference>
<dbReference type="EMBL" id="CP024172">
    <property type="protein sequence ID" value="AZW16678.1"/>
    <property type="molecule type" value="Genomic_DNA"/>
</dbReference>
<dbReference type="GO" id="GO:0043565">
    <property type="term" value="F:sequence-specific DNA binding"/>
    <property type="evidence" value="ECO:0007669"/>
    <property type="project" value="InterPro"/>
</dbReference>
<feature type="domain" description="HTH araC/xylS-type" evidence="4">
    <location>
        <begin position="218"/>
        <end position="319"/>
    </location>
</feature>
<name>A0AAN1VFJ0_9BORD</name>
<dbReference type="Pfam" id="PF14525">
    <property type="entry name" value="AraC_binding_2"/>
    <property type="match status" value="1"/>
</dbReference>
<dbReference type="GO" id="GO:0003700">
    <property type="term" value="F:DNA-binding transcription factor activity"/>
    <property type="evidence" value="ECO:0007669"/>
    <property type="project" value="InterPro"/>
</dbReference>
<dbReference type="Gene3D" id="1.10.10.60">
    <property type="entry name" value="Homeodomain-like"/>
    <property type="match status" value="1"/>
</dbReference>
<evidence type="ECO:0000313" key="6">
    <source>
        <dbReference type="Proteomes" id="UP000282741"/>
    </source>
</evidence>
<evidence type="ECO:0000313" key="5">
    <source>
        <dbReference type="EMBL" id="AZW16678.1"/>
    </source>
</evidence>
<dbReference type="Proteomes" id="UP000282741">
    <property type="component" value="Chromosome"/>
</dbReference>
<gene>
    <name evidence="5" type="ORF">CS347_07805</name>
</gene>
<dbReference type="AlphaFoldDB" id="A0AAN1VFJ0"/>